<organism evidence="1 2">
    <name type="scientific">Paraburkholderia sediminicola</name>
    <dbReference type="NCBI Taxonomy" id="458836"/>
    <lineage>
        <taxon>Bacteria</taxon>
        <taxon>Pseudomonadati</taxon>
        <taxon>Pseudomonadota</taxon>
        <taxon>Betaproteobacteria</taxon>
        <taxon>Burkholderiales</taxon>
        <taxon>Burkholderiaceae</taxon>
        <taxon>Paraburkholderia</taxon>
    </lineage>
</organism>
<dbReference type="Proteomes" id="UP000494255">
    <property type="component" value="Unassembled WGS sequence"/>
</dbReference>
<gene>
    <name evidence="1" type="ORF">LMG24238_06201</name>
</gene>
<evidence type="ECO:0000313" key="2">
    <source>
        <dbReference type="Proteomes" id="UP000494255"/>
    </source>
</evidence>
<evidence type="ECO:0000313" key="1">
    <source>
        <dbReference type="EMBL" id="CAB3736157.1"/>
    </source>
</evidence>
<reference evidence="1 2" key="1">
    <citation type="submission" date="2020-04" db="EMBL/GenBank/DDBJ databases">
        <authorList>
            <person name="De Canck E."/>
        </authorList>
    </citation>
    <scope>NUCLEOTIDE SEQUENCE [LARGE SCALE GENOMIC DNA]</scope>
    <source>
        <strain evidence="1 2">LMG 24238</strain>
    </source>
</reference>
<name>A0A6J5CH14_9BURK</name>
<dbReference type="AlphaFoldDB" id="A0A6J5CH14"/>
<sequence>MPGSGEGSLSCCYALKGTEFIVRWDYYDADQWQAGNKELLHAETKVSMPPSQIPEPMGDRILEVHFYPDRHVELVFPGALLGSTRISASDVTRWMFDHYHKQLDLLYPDRDDQQFRRIAREVAIGWLKYQLTDTNDLEQYAYYSLLINERFDSHPEVQKILQSTRSLPGKFSDAMIGLPTKTVSALKQNKFQPVVVPNLPDGLLPALRAKE</sequence>
<accession>A0A6J5CH14</accession>
<protein>
    <submittedName>
        <fullName evidence="1">Uncharacterized protein</fullName>
    </submittedName>
</protein>
<dbReference type="EMBL" id="CADIKC010000011">
    <property type="protein sequence ID" value="CAB3736157.1"/>
    <property type="molecule type" value="Genomic_DNA"/>
</dbReference>
<keyword evidence="2" id="KW-1185">Reference proteome</keyword>
<proteinExistence type="predicted"/>